<dbReference type="AlphaFoldDB" id="A0A974BTL6"/>
<accession>A0A974BTL6</accession>
<evidence type="ECO:0000313" key="1">
    <source>
        <dbReference type="EMBL" id="OCT60562.1"/>
    </source>
</evidence>
<dbReference type="Proteomes" id="UP000694892">
    <property type="component" value="Chromosome 9_10S"/>
</dbReference>
<dbReference type="EMBL" id="CM004483">
    <property type="protein sequence ID" value="OCT60562.1"/>
    <property type="molecule type" value="Genomic_DNA"/>
</dbReference>
<reference evidence="2" key="1">
    <citation type="journal article" date="2016" name="Nature">
        <title>Genome evolution in the allotetraploid frog Xenopus laevis.</title>
        <authorList>
            <person name="Session A.M."/>
            <person name="Uno Y."/>
            <person name="Kwon T."/>
            <person name="Chapman J.A."/>
            <person name="Toyoda A."/>
            <person name="Takahashi S."/>
            <person name="Fukui A."/>
            <person name="Hikosaka A."/>
            <person name="Suzuki A."/>
            <person name="Kondo M."/>
            <person name="van Heeringen S.J."/>
            <person name="Quigley I."/>
            <person name="Heinz S."/>
            <person name="Ogino H."/>
            <person name="Ochi H."/>
            <person name="Hellsten U."/>
            <person name="Lyons J.B."/>
            <person name="Simakov O."/>
            <person name="Putnam N."/>
            <person name="Stites J."/>
            <person name="Kuroki Y."/>
            <person name="Tanaka T."/>
            <person name="Michiue T."/>
            <person name="Watanabe M."/>
            <person name="Bogdanovic O."/>
            <person name="Lister R."/>
            <person name="Georgiou G."/>
            <person name="Paranjpe S.S."/>
            <person name="van Kruijsbergen I."/>
            <person name="Shu S."/>
            <person name="Carlson J."/>
            <person name="Kinoshita T."/>
            <person name="Ohta Y."/>
            <person name="Mawaribuchi S."/>
            <person name="Jenkins J."/>
            <person name="Grimwood J."/>
            <person name="Schmutz J."/>
            <person name="Mitros T."/>
            <person name="Mozaffari S.V."/>
            <person name="Suzuki Y."/>
            <person name="Haramoto Y."/>
            <person name="Yamamoto T.S."/>
            <person name="Takagi C."/>
            <person name="Heald R."/>
            <person name="Miller K."/>
            <person name="Haudenschild C."/>
            <person name="Kitzman J."/>
            <person name="Nakayama T."/>
            <person name="Izutsu Y."/>
            <person name="Robert J."/>
            <person name="Fortriede J."/>
            <person name="Burns K."/>
            <person name="Lotay V."/>
            <person name="Karimi K."/>
            <person name="Yasuoka Y."/>
            <person name="Dichmann D.S."/>
            <person name="Flajnik M.F."/>
            <person name="Houston D.W."/>
            <person name="Shendure J."/>
            <person name="DuPasquier L."/>
            <person name="Vize P.D."/>
            <person name="Zorn A.M."/>
            <person name="Ito M."/>
            <person name="Marcotte E.M."/>
            <person name="Wallingford J.B."/>
            <person name="Ito Y."/>
            <person name="Asashima M."/>
            <person name="Ueno N."/>
            <person name="Matsuda Y."/>
            <person name="Veenstra G.J."/>
            <person name="Fujiyama A."/>
            <person name="Harland R.M."/>
            <person name="Taira M."/>
            <person name="Rokhsar D.S."/>
        </authorList>
    </citation>
    <scope>NUCLEOTIDE SEQUENCE [LARGE SCALE GENOMIC DNA]</scope>
    <source>
        <strain evidence="2">J</strain>
    </source>
</reference>
<proteinExistence type="predicted"/>
<name>A0A974BTL6_XENLA</name>
<gene>
    <name evidence="1" type="ORF">XELAEV_18046586mg</name>
</gene>
<protein>
    <submittedName>
        <fullName evidence="1">Uncharacterized protein</fullName>
    </submittedName>
</protein>
<evidence type="ECO:0000313" key="2">
    <source>
        <dbReference type="Proteomes" id="UP000694892"/>
    </source>
</evidence>
<organism evidence="1 2">
    <name type="scientific">Xenopus laevis</name>
    <name type="common">African clawed frog</name>
    <dbReference type="NCBI Taxonomy" id="8355"/>
    <lineage>
        <taxon>Eukaryota</taxon>
        <taxon>Metazoa</taxon>
        <taxon>Chordata</taxon>
        <taxon>Craniata</taxon>
        <taxon>Vertebrata</taxon>
        <taxon>Euteleostomi</taxon>
        <taxon>Amphibia</taxon>
        <taxon>Batrachia</taxon>
        <taxon>Anura</taxon>
        <taxon>Pipoidea</taxon>
        <taxon>Pipidae</taxon>
        <taxon>Xenopodinae</taxon>
        <taxon>Xenopus</taxon>
        <taxon>Xenopus</taxon>
    </lineage>
</organism>
<sequence>MKNYHLLGERLCPYNIFCLFLVSFSWKFCFITQQECPTLEIINKLEQLREGIEKLNSVSSLSQFLCSRDVMRHTTPSCKVHCSLRLHARLHPCTEEEHVKIVKFVLTTENQI</sequence>